<dbReference type="RefSeq" id="WP_091640183.1">
    <property type="nucleotide sequence ID" value="NZ_FOEG01000001.1"/>
</dbReference>
<proteinExistence type="predicted"/>
<dbReference type="InterPro" id="IPR012337">
    <property type="entry name" value="RNaseH-like_sf"/>
</dbReference>
<reference evidence="1 2" key="1">
    <citation type="submission" date="2016-10" db="EMBL/GenBank/DDBJ databases">
        <authorList>
            <person name="de Groot N.N."/>
        </authorList>
    </citation>
    <scope>NUCLEOTIDE SEQUENCE [LARGE SCALE GENOMIC DNA]</scope>
    <source>
        <strain evidence="1 2">CGMCC 1.6291</strain>
    </source>
</reference>
<evidence type="ECO:0000313" key="2">
    <source>
        <dbReference type="Proteomes" id="UP000199657"/>
    </source>
</evidence>
<dbReference type="Gene3D" id="3.30.420.10">
    <property type="entry name" value="Ribonuclease H-like superfamily/Ribonuclease H"/>
    <property type="match status" value="1"/>
</dbReference>
<keyword evidence="2" id="KW-1185">Reference proteome</keyword>
<dbReference type="STRING" id="406100.SAMN04488052_101855"/>
<organism evidence="1 2">
    <name type="scientific">Aquisalimonas asiatica</name>
    <dbReference type="NCBI Taxonomy" id="406100"/>
    <lineage>
        <taxon>Bacteria</taxon>
        <taxon>Pseudomonadati</taxon>
        <taxon>Pseudomonadota</taxon>
        <taxon>Gammaproteobacteria</taxon>
        <taxon>Chromatiales</taxon>
        <taxon>Ectothiorhodospiraceae</taxon>
        <taxon>Aquisalimonas</taxon>
    </lineage>
</organism>
<sequence>MSRFRKPPNDVFVSTDIEADGPVPGLYSMLSLGSAAYSLEGELLDTFSVNLETLPEAGTHPDTMAWWEQWPEAWAACRENQQPPEQGLQAYRHWLESMGGRPVFVAWPVAFDFTFVNYYLHRFTGGTPFGYTALDIKSYAMAVMQTSSFHRATKKRLPARLFEPGLRHNHIALDDALEQGALFMAILQENLSRGMPDVNPADYTEYPDWNAD</sequence>
<protein>
    <submittedName>
        <fullName evidence="1">DNA polymerase III, epsilon subunit</fullName>
    </submittedName>
</protein>
<dbReference type="GO" id="GO:0003676">
    <property type="term" value="F:nucleic acid binding"/>
    <property type="evidence" value="ECO:0007669"/>
    <property type="project" value="InterPro"/>
</dbReference>
<accession>A0A1H8QY22</accession>
<dbReference type="OrthoDB" id="9803925at2"/>
<dbReference type="EMBL" id="FOEG01000001">
    <property type="protein sequence ID" value="SEO58966.1"/>
    <property type="molecule type" value="Genomic_DNA"/>
</dbReference>
<gene>
    <name evidence="1" type="ORF">SAMN04488052_101855</name>
</gene>
<dbReference type="AlphaFoldDB" id="A0A1H8QY22"/>
<dbReference type="SUPFAM" id="SSF53098">
    <property type="entry name" value="Ribonuclease H-like"/>
    <property type="match status" value="1"/>
</dbReference>
<dbReference type="InterPro" id="IPR036397">
    <property type="entry name" value="RNaseH_sf"/>
</dbReference>
<dbReference type="Proteomes" id="UP000199657">
    <property type="component" value="Unassembled WGS sequence"/>
</dbReference>
<evidence type="ECO:0000313" key="1">
    <source>
        <dbReference type="EMBL" id="SEO58966.1"/>
    </source>
</evidence>
<name>A0A1H8QY22_9GAMM</name>